<evidence type="ECO:0000259" key="1">
    <source>
        <dbReference type="PROSITE" id="PS51736"/>
    </source>
</evidence>
<name>A0ABX1PPJ5_9RHOO</name>
<feature type="domain" description="Recombinase" evidence="2">
    <location>
        <begin position="154"/>
        <end position="290"/>
    </location>
</feature>
<dbReference type="Gene3D" id="3.40.50.1390">
    <property type="entry name" value="Resolvase, N-terminal catalytic domain"/>
    <property type="match status" value="1"/>
</dbReference>
<dbReference type="EMBL" id="WTVG01000042">
    <property type="protein sequence ID" value="NMG25793.1"/>
    <property type="molecule type" value="Genomic_DNA"/>
</dbReference>
<dbReference type="InterPro" id="IPR011109">
    <property type="entry name" value="DNA_bind_recombinase_dom"/>
</dbReference>
<proteinExistence type="predicted"/>
<dbReference type="Proteomes" id="UP000615989">
    <property type="component" value="Unassembled WGS sequence"/>
</dbReference>
<accession>A0ABX1PPJ5</accession>
<comment type="caution">
    <text evidence="3">The sequence shown here is derived from an EMBL/GenBank/DDBJ whole genome shotgun (WGS) entry which is preliminary data.</text>
</comment>
<dbReference type="CDD" id="cd00338">
    <property type="entry name" value="Ser_Recombinase"/>
    <property type="match status" value="1"/>
</dbReference>
<dbReference type="SMART" id="SM00857">
    <property type="entry name" value="Resolvase"/>
    <property type="match status" value="1"/>
</dbReference>
<dbReference type="PROSITE" id="PS51736">
    <property type="entry name" value="RECOMBINASES_3"/>
    <property type="match status" value="1"/>
</dbReference>
<feature type="domain" description="Resolvase/invertase-type recombinase catalytic" evidence="1">
    <location>
        <begin position="2"/>
        <end position="147"/>
    </location>
</feature>
<reference evidence="3" key="1">
    <citation type="submission" date="2019-12" db="EMBL/GenBank/DDBJ databases">
        <title>Comparative genomics gives insights into the taxonomy of the Azoarcus-Aromatoleum group and reveals separate origins of nif in the plant-associated Azoarcus and non-plant-associated Aromatoleum sub-groups.</title>
        <authorList>
            <person name="Lafos M."/>
            <person name="Maluk M."/>
            <person name="Batista M."/>
            <person name="Junghare M."/>
            <person name="Carmona M."/>
            <person name="Faoro H."/>
            <person name="Cruz L.M."/>
            <person name="Battistoni F."/>
            <person name="De Souza E."/>
            <person name="Pedrosa F."/>
            <person name="Chen W.-M."/>
            <person name="Poole P.S."/>
            <person name="Dixon R.A."/>
            <person name="James E.K."/>
        </authorList>
    </citation>
    <scope>NUCLEOTIDE SEQUENCE</scope>
    <source>
        <strain evidence="3">LuFRes1</strain>
    </source>
</reference>
<dbReference type="PANTHER" id="PTHR30461">
    <property type="entry name" value="DNA-INVERTASE FROM LAMBDOID PROPHAGE"/>
    <property type="match status" value="1"/>
</dbReference>
<evidence type="ECO:0000313" key="4">
    <source>
        <dbReference type="Proteomes" id="UP000615989"/>
    </source>
</evidence>
<evidence type="ECO:0000313" key="3">
    <source>
        <dbReference type="EMBL" id="NMG25793.1"/>
    </source>
</evidence>
<dbReference type="Gene3D" id="3.90.1750.20">
    <property type="entry name" value="Putative Large Serine Recombinase, Chain B, Domain 2"/>
    <property type="match status" value="1"/>
</dbReference>
<dbReference type="Pfam" id="PF13408">
    <property type="entry name" value="Zn_ribbon_recom"/>
    <property type="match status" value="1"/>
</dbReference>
<dbReference type="InterPro" id="IPR025827">
    <property type="entry name" value="Zn_ribbon_recom_dom"/>
</dbReference>
<gene>
    <name evidence="3" type="ORF">GO606_13895</name>
</gene>
<organism evidence="3 4">
    <name type="scientific">Aromatoleum anaerobium</name>
    <dbReference type="NCBI Taxonomy" id="182180"/>
    <lineage>
        <taxon>Bacteria</taxon>
        <taxon>Pseudomonadati</taxon>
        <taxon>Pseudomonadota</taxon>
        <taxon>Betaproteobacteria</taxon>
        <taxon>Rhodocyclales</taxon>
        <taxon>Rhodocyclaceae</taxon>
        <taxon>Aromatoleum</taxon>
    </lineage>
</organism>
<dbReference type="PANTHER" id="PTHR30461:SF23">
    <property type="entry name" value="DNA RECOMBINASE-RELATED"/>
    <property type="match status" value="1"/>
</dbReference>
<evidence type="ECO:0000259" key="2">
    <source>
        <dbReference type="PROSITE" id="PS51737"/>
    </source>
</evidence>
<dbReference type="InterPro" id="IPR006119">
    <property type="entry name" value="Resolv_N"/>
</dbReference>
<dbReference type="InterPro" id="IPR038109">
    <property type="entry name" value="DNA_bind_recomb_sf"/>
</dbReference>
<protein>
    <submittedName>
        <fullName evidence="3">Recombinase family protein</fullName>
    </submittedName>
</protein>
<dbReference type="PROSITE" id="PS51737">
    <property type="entry name" value="RECOMBINASE_DNA_BIND"/>
    <property type="match status" value="1"/>
</dbReference>
<dbReference type="Pfam" id="PF07508">
    <property type="entry name" value="Recombinase"/>
    <property type="match status" value="1"/>
</dbReference>
<dbReference type="InterPro" id="IPR036162">
    <property type="entry name" value="Resolvase-like_N_sf"/>
</dbReference>
<sequence>MRTAAYCRFSSDAQRETSIRDQLRNIEVYCQRVGWQAPALYQDQAVSGSRSDRPGYQAMLEAAELGAFDVLLVDDLSRLSRDHIESAQAVRRLKFSGIRIIGVSDGTDTSRDGYKLETGLRGLMSEWYLDDLAKKTHRGLMGQALEGYSAGGLPYGYRSEFDGNGHRRLIEEEQARWVHFVFERYAAGASPRQIADELNRRGVASPRGGTWAHSALYPDSKGVGMLGNPIYNGHQVWNRTAWIKDPATGRRRRTLRPMSEWVIIDSPELKIVDDELWRACEARARAVKRNTAAKRKAGKGSGGRAPKYLFSGLLKCGECGGAFVIQGRTDYGCATHKNRGPSVCGNRLKVRRATIEKVLLAGIKDSLLSDEAYRAFETEACALLKQAKPDPGVAKRKLAHAHKELDNLMAAIRAGIITPTTKAALMEAERQAADAQAELTAIERFEPTQILPRAREIYRDLVARLEAVEDITSAREAIRKIVGGEVRLIPENGALTAELAEPVFFCLVK</sequence>
<dbReference type="SUPFAM" id="SSF53041">
    <property type="entry name" value="Resolvase-like"/>
    <property type="match status" value="1"/>
</dbReference>
<keyword evidence="4" id="KW-1185">Reference proteome</keyword>
<dbReference type="Pfam" id="PF00239">
    <property type="entry name" value="Resolvase"/>
    <property type="match status" value="1"/>
</dbReference>
<dbReference type="InterPro" id="IPR050639">
    <property type="entry name" value="SSR_resolvase"/>
</dbReference>